<evidence type="ECO:0000313" key="1">
    <source>
        <dbReference type="EMBL" id="SHF31302.1"/>
    </source>
</evidence>
<protein>
    <submittedName>
        <fullName evidence="2">Uncharacterized protein</fullName>
    </submittedName>
</protein>
<dbReference type="AlphaFoldDB" id="A0A1M5BQR4"/>
<accession>A0A1M5BQR4</accession>
<feature type="non-terminal residue" evidence="2">
    <location>
        <position position="27"/>
    </location>
</feature>
<organism evidence="2 3">
    <name type="scientific">Ruegeria intermedia</name>
    <dbReference type="NCBI Taxonomy" id="996115"/>
    <lineage>
        <taxon>Bacteria</taxon>
        <taxon>Pseudomonadati</taxon>
        <taxon>Pseudomonadota</taxon>
        <taxon>Alphaproteobacteria</taxon>
        <taxon>Rhodobacterales</taxon>
        <taxon>Roseobacteraceae</taxon>
        <taxon>Ruegeria</taxon>
    </lineage>
</organism>
<reference evidence="2 3" key="1">
    <citation type="submission" date="2016-11" db="EMBL/GenBank/DDBJ databases">
        <authorList>
            <person name="Varghese N."/>
            <person name="Submissions S."/>
        </authorList>
    </citation>
    <scope>NUCLEOTIDE SEQUENCE [LARGE SCALE GENOMIC DNA]</scope>
    <source>
        <strain evidence="2 3">DSM 29341</strain>
    </source>
</reference>
<evidence type="ECO:0000313" key="2">
    <source>
        <dbReference type="EMBL" id="SHF44874.1"/>
    </source>
</evidence>
<dbReference type="EMBL" id="FQVK01000049">
    <property type="protein sequence ID" value="SHF44874.1"/>
    <property type="molecule type" value="Genomic_DNA"/>
</dbReference>
<evidence type="ECO:0000313" key="3">
    <source>
        <dbReference type="Proteomes" id="UP000325134"/>
    </source>
</evidence>
<name>A0A1M5BQR4_9RHOB</name>
<sequence>MTAIAPISSEAQDLPTLIDRAASTLAG</sequence>
<proteinExistence type="predicted"/>
<dbReference type="EMBL" id="FQVK01000027">
    <property type="protein sequence ID" value="SHF31302.1"/>
    <property type="molecule type" value="Genomic_DNA"/>
</dbReference>
<keyword evidence="3" id="KW-1185">Reference proteome</keyword>
<dbReference type="Proteomes" id="UP000325134">
    <property type="component" value="Unassembled WGS sequence"/>
</dbReference>
<gene>
    <name evidence="1" type="ORF">SAMN05444279_1271</name>
    <name evidence="2" type="ORF">SAMN05444279_1491</name>
</gene>